<evidence type="ECO:0000256" key="1">
    <source>
        <dbReference type="SAM" id="MobiDB-lite"/>
    </source>
</evidence>
<dbReference type="EMBL" id="PDUG01000002">
    <property type="protein sequence ID" value="PIC43182.1"/>
    <property type="molecule type" value="Genomic_DNA"/>
</dbReference>
<feature type="compositionally biased region" description="Low complexity" evidence="1">
    <location>
        <begin position="1"/>
        <end position="17"/>
    </location>
</feature>
<dbReference type="OrthoDB" id="5870823at2759"/>
<keyword evidence="3" id="KW-1185">Reference proteome</keyword>
<evidence type="ECO:0000313" key="2">
    <source>
        <dbReference type="EMBL" id="PIC43182.1"/>
    </source>
</evidence>
<proteinExistence type="predicted"/>
<dbReference type="AlphaFoldDB" id="A0A2G5UUF0"/>
<dbReference type="Proteomes" id="UP000230233">
    <property type="component" value="Chromosome II"/>
</dbReference>
<feature type="compositionally biased region" description="Polar residues" evidence="1">
    <location>
        <begin position="81"/>
        <end position="90"/>
    </location>
</feature>
<reference evidence="3" key="1">
    <citation type="submission" date="2017-10" db="EMBL/GenBank/DDBJ databases">
        <title>Rapid genome shrinkage in a self-fertile nematode reveals novel sperm competition proteins.</title>
        <authorList>
            <person name="Yin D."/>
            <person name="Schwarz E.M."/>
            <person name="Thomas C.G."/>
            <person name="Felde R.L."/>
            <person name="Korf I.F."/>
            <person name="Cutter A.D."/>
            <person name="Schartner C.M."/>
            <person name="Ralston E.J."/>
            <person name="Meyer B.J."/>
            <person name="Haag E.S."/>
        </authorList>
    </citation>
    <scope>NUCLEOTIDE SEQUENCE [LARGE SCALE GENOMIC DNA]</scope>
    <source>
        <strain evidence="3">JU1422</strain>
    </source>
</reference>
<feature type="region of interest" description="Disordered" evidence="1">
    <location>
        <begin position="1"/>
        <end position="100"/>
    </location>
</feature>
<accession>A0A2G5UUF0</accession>
<organism evidence="2 3">
    <name type="scientific">Caenorhabditis nigoni</name>
    <dbReference type="NCBI Taxonomy" id="1611254"/>
    <lineage>
        <taxon>Eukaryota</taxon>
        <taxon>Metazoa</taxon>
        <taxon>Ecdysozoa</taxon>
        <taxon>Nematoda</taxon>
        <taxon>Chromadorea</taxon>
        <taxon>Rhabditida</taxon>
        <taxon>Rhabditina</taxon>
        <taxon>Rhabditomorpha</taxon>
        <taxon>Rhabditoidea</taxon>
        <taxon>Rhabditidae</taxon>
        <taxon>Peloderinae</taxon>
        <taxon>Caenorhabditis</taxon>
    </lineage>
</organism>
<sequence>MSGQQFQQHSQQQQQQQRAPVSFNNNKNGAQNQNNKSNSTAHSATNSSANGSSFEYAEPPVAGNTNRTTPDSGLGTDDQKQSTTPANTTARGGPPGFVSI</sequence>
<name>A0A2G5UUF0_9PELO</name>
<evidence type="ECO:0000313" key="3">
    <source>
        <dbReference type="Proteomes" id="UP000230233"/>
    </source>
</evidence>
<protein>
    <submittedName>
        <fullName evidence="2">Uncharacterized protein</fullName>
    </submittedName>
</protein>
<comment type="caution">
    <text evidence="2">The sequence shown here is derived from an EMBL/GenBank/DDBJ whole genome shotgun (WGS) entry which is preliminary data.</text>
</comment>
<feature type="compositionally biased region" description="Low complexity" evidence="1">
    <location>
        <begin position="24"/>
        <end position="53"/>
    </location>
</feature>
<gene>
    <name evidence="2" type="primary">Cni-nos-3</name>
    <name evidence="2" type="synonym">Cnig_chr_II.g4001</name>
    <name evidence="2" type="ORF">B9Z55_004001</name>
</gene>